<reference evidence="2 3" key="1">
    <citation type="submission" date="2023-01" db="EMBL/GenBank/DDBJ databases">
        <authorList>
            <person name="Kreplak J."/>
        </authorList>
    </citation>
    <scope>NUCLEOTIDE SEQUENCE [LARGE SCALE GENOMIC DNA]</scope>
</reference>
<name>A0AAV0YV75_VICFA</name>
<feature type="compositionally biased region" description="Acidic residues" evidence="1">
    <location>
        <begin position="87"/>
        <end position="100"/>
    </location>
</feature>
<organism evidence="2 3">
    <name type="scientific">Vicia faba</name>
    <name type="common">Broad bean</name>
    <name type="synonym">Faba vulgaris</name>
    <dbReference type="NCBI Taxonomy" id="3906"/>
    <lineage>
        <taxon>Eukaryota</taxon>
        <taxon>Viridiplantae</taxon>
        <taxon>Streptophyta</taxon>
        <taxon>Embryophyta</taxon>
        <taxon>Tracheophyta</taxon>
        <taxon>Spermatophyta</taxon>
        <taxon>Magnoliopsida</taxon>
        <taxon>eudicotyledons</taxon>
        <taxon>Gunneridae</taxon>
        <taxon>Pentapetalae</taxon>
        <taxon>rosids</taxon>
        <taxon>fabids</taxon>
        <taxon>Fabales</taxon>
        <taxon>Fabaceae</taxon>
        <taxon>Papilionoideae</taxon>
        <taxon>50 kb inversion clade</taxon>
        <taxon>NPAAA clade</taxon>
        <taxon>Hologalegina</taxon>
        <taxon>IRL clade</taxon>
        <taxon>Fabeae</taxon>
        <taxon>Vicia</taxon>
    </lineage>
</organism>
<protein>
    <submittedName>
        <fullName evidence="2">Uncharacterized protein</fullName>
    </submittedName>
</protein>
<evidence type="ECO:0000313" key="2">
    <source>
        <dbReference type="EMBL" id="CAI8588703.1"/>
    </source>
</evidence>
<dbReference type="Proteomes" id="UP001157006">
    <property type="component" value="Chromosome 1L"/>
</dbReference>
<sequence length="100" mass="11569">MFHLLLLQSRVFFPTTLFNERTFNRISFSRAPHVVLIDSQFIKMDNYADSVRVDLNNVDYSDSFDAECSCDEDVNYVGSSDHKSSNDEDESDNDEEEESI</sequence>
<dbReference type="AlphaFoldDB" id="A0AAV0YV75"/>
<proteinExistence type="predicted"/>
<accession>A0AAV0YV75</accession>
<gene>
    <name evidence="2" type="ORF">VFH_I360520</name>
</gene>
<keyword evidence="3" id="KW-1185">Reference proteome</keyword>
<evidence type="ECO:0000313" key="3">
    <source>
        <dbReference type="Proteomes" id="UP001157006"/>
    </source>
</evidence>
<evidence type="ECO:0000256" key="1">
    <source>
        <dbReference type="SAM" id="MobiDB-lite"/>
    </source>
</evidence>
<feature type="region of interest" description="Disordered" evidence="1">
    <location>
        <begin position="76"/>
        <end position="100"/>
    </location>
</feature>
<dbReference type="EMBL" id="OX451736">
    <property type="protein sequence ID" value="CAI8588703.1"/>
    <property type="molecule type" value="Genomic_DNA"/>
</dbReference>